<name>A0A0L6V7W1_9BASI</name>
<dbReference type="PANTHER" id="PTHR12390:SF0">
    <property type="entry name" value="UROPORPHYRINOGEN-III SYNTHASE"/>
    <property type="match status" value="1"/>
</dbReference>
<dbReference type="OrthoDB" id="5595751at2759"/>
<keyword evidence="4" id="KW-1185">Reference proteome</keyword>
<evidence type="ECO:0000313" key="3">
    <source>
        <dbReference type="EMBL" id="KNZ56819.1"/>
    </source>
</evidence>
<evidence type="ECO:0000313" key="4">
    <source>
        <dbReference type="Proteomes" id="UP000037035"/>
    </source>
</evidence>
<protein>
    <recommendedName>
        <fullName evidence="2">Tetrapyrrole biosynthesis uroporphyrinogen III synthase domain-containing protein</fullName>
    </recommendedName>
</protein>
<dbReference type="Gene3D" id="3.40.50.10090">
    <property type="match status" value="2"/>
</dbReference>
<feature type="region of interest" description="Disordered" evidence="1">
    <location>
        <begin position="1"/>
        <end position="48"/>
    </location>
</feature>
<dbReference type="InterPro" id="IPR039793">
    <property type="entry name" value="UROS/Hem4"/>
</dbReference>
<evidence type="ECO:0000256" key="1">
    <source>
        <dbReference type="SAM" id="MobiDB-lite"/>
    </source>
</evidence>
<reference evidence="3 4" key="1">
    <citation type="submission" date="2015-08" db="EMBL/GenBank/DDBJ databases">
        <title>Next Generation Sequencing and Analysis of the Genome of Puccinia sorghi L Schw, the Causal Agent of Maize Common Rust.</title>
        <authorList>
            <person name="Rochi L."/>
            <person name="Burguener G."/>
            <person name="Darino M."/>
            <person name="Turjanski A."/>
            <person name="Kreff E."/>
            <person name="Dieguez M.J."/>
            <person name="Sacco F."/>
        </authorList>
    </citation>
    <scope>NUCLEOTIDE SEQUENCE [LARGE SCALE GENOMIC DNA]</scope>
    <source>
        <strain evidence="3 4">RO10H11247</strain>
    </source>
</reference>
<dbReference type="EMBL" id="LAVV01007181">
    <property type="protein sequence ID" value="KNZ56819.1"/>
    <property type="molecule type" value="Genomic_DNA"/>
</dbReference>
<dbReference type="VEuPathDB" id="FungiDB:VP01_230g7"/>
<feature type="compositionally biased region" description="Polar residues" evidence="1">
    <location>
        <begin position="1"/>
        <end position="19"/>
    </location>
</feature>
<accession>A0A0L6V7W1</accession>
<dbReference type="STRING" id="27349.A0A0L6V7W1"/>
<dbReference type="AlphaFoldDB" id="A0A0L6V7W1"/>
<feature type="compositionally biased region" description="Basic and acidic residues" evidence="1">
    <location>
        <begin position="32"/>
        <end position="46"/>
    </location>
</feature>
<comment type="caution">
    <text evidence="3">The sequence shown here is derived from an EMBL/GenBank/DDBJ whole genome shotgun (WGS) entry which is preliminary data.</text>
</comment>
<dbReference type="CDD" id="cd06578">
    <property type="entry name" value="HemD"/>
    <property type="match status" value="1"/>
</dbReference>
<dbReference type="GO" id="GO:0006782">
    <property type="term" value="P:protoporphyrinogen IX biosynthetic process"/>
    <property type="evidence" value="ECO:0007669"/>
    <property type="project" value="UniProtKB-UniPathway"/>
</dbReference>
<dbReference type="GO" id="GO:0004852">
    <property type="term" value="F:uroporphyrinogen-III synthase activity"/>
    <property type="evidence" value="ECO:0007669"/>
    <property type="project" value="InterPro"/>
</dbReference>
<proteinExistence type="predicted"/>
<gene>
    <name evidence="3" type="ORF">VP01_230g7</name>
</gene>
<organism evidence="3 4">
    <name type="scientific">Puccinia sorghi</name>
    <dbReference type="NCBI Taxonomy" id="27349"/>
    <lineage>
        <taxon>Eukaryota</taxon>
        <taxon>Fungi</taxon>
        <taxon>Dikarya</taxon>
        <taxon>Basidiomycota</taxon>
        <taxon>Pucciniomycotina</taxon>
        <taxon>Pucciniomycetes</taxon>
        <taxon>Pucciniales</taxon>
        <taxon>Pucciniaceae</taxon>
        <taxon>Puccinia</taxon>
    </lineage>
</organism>
<dbReference type="InterPro" id="IPR036108">
    <property type="entry name" value="4pyrrol_syn_uPrphyn_synt_sf"/>
</dbReference>
<dbReference type="Proteomes" id="UP000037035">
    <property type="component" value="Unassembled WGS sequence"/>
</dbReference>
<sequence length="396" mass="43317">MGDANYQTSLTHNYKHTQTNNNNNNNNNDEEREQRNKGGRGIEKSRTRMSVVTKGRVILVKHPNDTGTGEDRYDSEVGEGWRRIHVSILRTERDAGMVEELGELVKRGGVGEGLDGVVLTSGRAVSSLQLAIDRATDDSDGGSGGSGSGWASLPFFVVGQSTRNRLLALLPRAVFPDPHSLTILGHQHAGSGRKLAHCIIAHFSSLSSSRSRQPIRLLYLVGSHHDSSLADTLLAHNQQQHACQFELLTKQVYRIEAATEPQIFPNTEGMGEPSLVKKEDHLDTLRERVIRELESKRGVPSSPPRAGVKEEGDDWMVFFSPNSARILLSNTNDLLLKTIQNLPAPPLHLNLIHFAAIGPTTANFLSNLGFPPTCVAPSPSPNSLFHAISNSYPKSN</sequence>
<dbReference type="Pfam" id="PF02602">
    <property type="entry name" value="HEM4"/>
    <property type="match status" value="1"/>
</dbReference>
<dbReference type="SUPFAM" id="SSF69618">
    <property type="entry name" value="HemD-like"/>
    <property type="match status" value="1"/>
</dbReference>
<evidence type="ECO:0000259" key="2">
    <source>
        <dbReference type="Pfam" id="PF02602"/>
    </source>
</evidence>
<dbReference type="UniPathway" id="UPA00251">
    <property type="reaction ID" value="UER00320"/>
</dbReference>
<feature type="domain" description="Tetrapyrrole biosynthesis uroporphyrinogen III synthase" evidence="2">
    <location>
        <begin position="80"/>
        <end position="385"/>
    </location>
</feature>
<dbReference type="GO" id="GO:0006780">
    <property type="term" value="P:uroporphyrinogen III biosynthetic process"/>
    <property type="evidence" value="ECO:0007669"/>
    <property type="project" value="InterPro"/>
</dbReference>
<dbReference type="InterPro" id="IPR003754">
    <property type="entry name" value="4pyrrol_synth_uPrphyn_synth"/>
</dbReference>
<dbReference type="GO" id="GO:0005829">
    <property type="term" value="C:cytosol"/>
    <property type="evidence" value="ECO:0007669"/>
    <property type="project" value="TreeGrafter"/>
</dbReference>
<dbReference type="PANTHER" id="PTHR12390">
    <property type="entry name" value="UROPORPHYRINOGEN III SYNTHASE"/>
    <property type="match status" value="1"/>
</dbReference>